<organism evidence="2 3">
    <name type="scientific">Seiridium unicorne</name>
    <dbReference type="NCBI Taxonomy" id="138068"/>
    <lineage>
        <taxon>Eukaryota</taxon>
        <taxon>Fungi</taxon>
        <taxon>Dikarya</taxon>
        <taxon>Ascomycota</taxon>
        <taxon>Pezizomycotina</taxon>
        <taxon>Sordariomycetes</taxon>
        <taxon>Xylariomycetidae</taxon>
        <taxon>Amphisphaeriales</taxon>
        <taxon>Sporocadaceae</taxon>
        <taxon>Seiridium</taxon>
    </lineage>
</organism>
<name>A0ABR2VI76_9PEZI</name>
<comment type="caution">
    <text evidence="2">The sequence shown here is derived from an EMBL/GenBank/DDBJ whole genome shotgun (WGS) entry which is preliminary data.</text>
</comment>
<proteinExistence type="predicted"/>
<dbReference type="EMBL" id="JARVKF010000001">
    <property type="protein sequence ID" value="KAK9426638.1"/>
    <property type="molecule type" value="Genomic_DNA"/>
</dbReference>
<evidence type="ECO:0000256" key="1">
    <source>
        <dbReference type="SAM" id="MobiDB-lite"/>
    </source>
</evidence>
<feature type="region of interest" description="Disordered" evidence="1">
    <location>
        <begin position="1"/>
        <end position="35"/>
    </location>
</feature>
<keyword evidence="3" id="KW-1185">Reference proteome</keyword>
<reference evidence="2 3" key="1">
    <citation type="journal article" date="2024" name="J. Plant Pathol.">
        <title>Sequence and assembly of the genome of Seiridium unicorne, isolate CBS 538.82, causal agent of cypress canker disease.</title>
        <authorList>
            <person name="Scali E."/>
            <person name="Rocca G.D."/>
            <person name="Danti R."/>
            <person name="Garbelotto M."/>
            <person name="Barberini S."/>
            <person name="Baroncelli R."/>
            <person name="Emiliani G."/>
        </authorList>
    </citation>
    <scope>NUCLEOTIDE SEQUENCE [LARGE SCALE GENOMIC DNA]</scope>
    <source>
        <strain evidence="2 3">BM-138-508</strain>
    </source>
</reference>
<dbReference type="Proteomes" id="UP001408356">
    <property type="component" value="Unassembled WGS sequence"/>
</dbReference>
<gene>
    <name evidence="2" type="ORF">SUNI508_00165</name>
</gene>
<evidence type="ECO:0000313" key="3">
    <source>
        <dbReference type="Proteomes" id="UP001408356"/>
    </source>
</evidence>
<feature type="compositionally biased region" description="Polar residues" evidence="1">
    <location>
        <begin position="16"/>
        <end position="32"/>
    </location>
</feature>
<sequence length="393" mass="42304">MSSFRAASREPAAATPDSSRLGYTTSATSSDDSGCRSDFAMADIHMMDAQVAGSLQHPAPQSNSNEEPLRSAVHTWISDHQLSIGGQPHPVQSHSMGGPNMSTAVFNGEANSTHAPIPTPSYPPEPHPVVDCYTSILAQTAKLMQAQAQAQAQTGLPPGIDLVFEAERDFSIMRQRLLTCTGHSVPSQQHGNGDPNLIALESTNSRHRPCLTLDRPVLLSLALLAEHVIGMLEDMFRLAAQAAHTIDKTNLGLSWSGSGPGTGAQEGVPVGPSARRLQRSCRSLWAKPCVSPLVEASRDLRLGDFMIDNPAKSNAMRRILSLRVDRMLQALLDMRRCSWGGQRDGSQMTETPLDWGGSASLMSEIAGTLVDDLIRRVESLQGAMVLIRNDSMI</sequence>
<accession>A0ABR2VI76</accession>
<protein>
    <submittedName>
        <fullName evidence="2">Aflatoxin regulatory protein domain-containing protein</fullName>
    </submittedName>
</protein>
<evidence type="ECO:0000313" key="2">
    <source>
        <dbReference type="EMBL" id="KAK9426638.1"/>
    </source>
</evidence>